<dbReference type="FunFam" id="1.10.238.10:FF:000002">
    <property type="entry name" value="Sodium channel protein"/>
    <property type="match status" value="1"/>
</dbReference>
<comment type="subcellular location">
    <subcellularLocation>
        <location evidence="1 16">Cell membrane</location>
        <topology evidence="1 16">Multi-pass membrane protein</topology>
    </subcellularLocation>
</comment>
<dbReference type="SUPFAM" id="SSF81324">
    <property type="entry name" value="Voltage-gated potassium channels"/>
    <property type="match status" value="3"/>
</dbReference>
<keyword evidence="15 16" id="KW-0407">Ion channel</keyword>
<keyword evidence="5 16" id="KW-0812">Transmembrane</keyword>
<sequence length="1611" mass="182019">MVNTYLQEKEKELKNKERKRKQKKKKEKERLAREAAAGAAANGLANGPDNHVSHPPPSNNNEDSYLQLHKETNNAGRPGVKINTNSTTRPLGNPNHANNGDPKPGINTDPKPGRRNPMVKMASKDSGTGNSVESSRSNGSKEGDLGNEGGSNNGSTIDILKSDSRIHPRKPFVKQASMGMVSSSGVNFDNKRGSVGDNDIDQGVFEDPSFSESPDGENGTKEKEGPGRKYIRETYPHITIIDVGNGNPEIEREPGQLINRNPLCCYDCCGGRLMVGWMWYQQVCFSIVSEPMFDLFIILCIVLNTLFMTMEHYPQTDTFTLTLSVANYFFSAVFILEAVLKLSALTKHYFKNKWNIFDLVIVAISILDMSVTSVDGLSVIRICRLLRVFKLAQSWPTMRLLLAIIMNTLGALGNLTLILLIVIYIFAVVGLQLFNDKYTDDKFEPGEIIRWHFKDIFHAFMMIFRVLCGEWIEPLWDCMRASDELCMVVFLPTLVIGNFIVLNLFLALLLSAFATDSIKGSDDEGDDENSKLKIAIQRIIHLFCCCFKKKSKAVNSVSPDIEEPDETERKETPTEGETKIIVTNGIDKKQSNGTAVKDIKTVDNAFTTKTKRDQFKDFNKAMDKSKEEKKEGSPENQPKEEKKKTTTDNKDSKPKDKAVVINEKDKEPDEEELAKKGIVLYKIPKKPKKEKKDSKDKNKVDSTLNNPSNSNKDADDMELGAEASTIPKDETEEEEKVKTIEIRTCWPLPCAKKFESKKWCACCWTHTDGEIYRKWFRVRVMMNMIVGHKVFEGFILLSIAISSITLAFEDVDLYKNQTTQDALFWLNIIFTVIFALEMLMKWVAFGFRKYFSSFWCWLDFGIVVISFASLIADALGGANLSAFRAMRTLRALRPLRAVSRWEGMRIVVNALIMAVPSIINVLLVCLVFWLIFAIMGVQFFSGKFWKCVDSTGEKVSKEIVKTKDDCNSTMYSWQNSKINFDHVGNAFLALFQIATFEGWMEVMVDAVDSAGIDEQPSFENSLYAYLFFIAFIVFGAFFTLNLIIGVVIDNFNQLKKKYDGSYLDLFLTSGQRQYYNTIKKLGNKKPQKTIRRPKNKVQSVFYDIAVSSKFDLCIVVVIFLNMIQMAVDHYGQTQAVTDVLSMLNILFVVIFTLESVVKIIGLRWHYFTQPWNIFDFSVVIVSLLGIILSDVMSNVPVSPTMLRVVRVFRIGRVLRLIRSAKGIRKLLFALIMSLPALLNIGMLLFLIMYIYTIICLSQFQNLMIQGAFNDDVVNFKTFANSFLLMFRLSTGAGWNDALNTLMVSEPSCNSTHFEREPGVWIESSGGNCGNSGLAIIVLTSYILILRLVVINMFIAVILENFNQAHEQESVGITEDDFEMFYSIWERYDPLATQFIKYEQLSNFVADLEPPLGIQKPNEIALVSFDLPIVEGDKLHCLDVLMALVKYVLGNVEETEEFLKLHTQMELKFQAAFPTRVNTTKKTTTMMRKKEDVAAKTLQRAWRSWKAQKQMKSIATLAMQQKNQSKSGLSIESRTKNSSIRSLGHRLSTALSSFFSSSRPSSAISQLSVKSSSPTVSGINTRDSIHRKAKSAMEMPKVTTLYGPERDQDIEL</sequence>
<feature type="region of interest" description="Disordered" evidence="17">
    <location>
        <begin position="1"/>
        <end position="227"/>
    </location>
</feature>
<dbReference type="Gene3D" id="1.10.287.70">
    <property type="match status" value="3"/>
</dbReference>
<dbReference type="GO" id="GO:0086010">
    <property type="term" value="P:membrane depolarization during action potential"/>
    <property type="evidence" value="ECO:0007669"/>
    <property type="project" value="TreeGrafter"/>
</dbReference>
<dbReference type="PANTHER" id="PTHR10037:SF62">
    <property type="entry name" value="SODIUM CHANNEL PROTEIN 60E"/>
    <property type="match status" value="1"/>
</dbReference>
<feature type="transmembrane region" description="Helical" evidence="16">
    <location>
        <begin position="1022"/>
        <end position="1048"/>
    </location>
</feature>
<protein>
    <recommendedName>
        <fullName evidence="16">Sodium channel protein</fullName>
    </recommendedName>
</protein>
<feature type="region of interest" description="Disordered" evidence="17">
    <location>
        <begin position="1564"/>
        <end position="1596"/>
    </location>
</feature>
<dbReference type="GO" id="GO:0001518">
    <property type="term" value="C:voltage-gated sodium channel complex"/>
    <property type="evidence" value="ECO:0007669"/>
    <property type="project" value="UniProtKB-UniRule"/>
</dbReference>
<evidence type="ECO:0000256" key="9">
    <source>
        <dbReference type="ARBA" id="ARBA00023053"/>
    </source>
</evidence>
<evidence type="ECO:0000256" key="3">
    <source>
        <dbReference type="ARBA" id="ARBA00022461"/>
    </source>
</evidence>
<dbReference type="GO" id="GO:0005248">
    <property type="term" value="F:voltage-gated sodium channel activity"/>
    <property type="evidence" value="ECO:0007669"/>
    <property type="project" value="InterPro"/>
</dbReference>
<feature type="transmembrane region" description="Helical" evidence="16">
    <location>
        <begin position="1100"/>
        <end position="1127"/>
    </location>
</feature>
<keyword evidence="8 16" id="KW-1133">Transmembrane helix</keyword>
<evidence type="ECO:0000256" key="14">
    <source>
        <dbReference type="ARBA" id="ARBA00023201"/>
    </source>
</evidence>
<feature type="region of interest" description="Disordered" evidence="17">
    <location>
        <begin position="614"/>
        <end position="671"/>
    </location>
</feature>
<dbReference type="FunFam" id="1.10.287.70:FF:000001">
    <property type="entry name" value="Sodium channel protein"/>
    <property type="match status" value="1"/>
</dbReference>
<dbReference type="InterPro" id="IPR031649">
    <property type="entry name" value="GPHH_dom"/>
</dbReference>
<evidence type="ECO:0000256" key="15">
    <source>
        <dbReference type="ARBA" id="ARBA00023303"/>
    </source>
</evidence>
<keyword evidence="7 16" id="KW-0851">Voltage-gated channel</keyword>
<gene>
    <name evidence="20" type="ORF">DPMN_110882</name>
</gene>
<feature type="region of interest" description="Disordered" evidence="17">
    <location>
        <begin position="557"/>
        <end position="585"/>
    </location>
</feature>
<keyword evidence="9 16" id="KW-0915">Sodium</keyword>
<evidence type="ECO:0000256" key="12">
    <source>
        <dbReference type="ARBA" id="ARBA00023157"/>
    </source>
</evidence>
<feature type="transmembrane region" description="Helical" evidence="16">
    <location>
        <begin position="488"/>
        <end position="514"/>
    </location>
</feature>
<organism evidence="20 21">
    <name type="scientific">Dreissena polymorpha</name>
    <name type="common">Zebra mussel</name>
    <name type="synonym">Mytilus polymorpha</name>
    <dbReference type="NCBI Taxonomy" id="45954"/>
    <lineage>
        <taxon>Eukaryota</taxon>
        <taxon>Metazoa</taxon>
        <taxon>Spiralia</taxon>
        <taxon>Lophotrochozoa</taxon>
        <taxon>Mollusca</taxon>
        <taxon>Bivalvia</taxon>
        <taxon>Autobranchia</taxon>
        <taxon>Heteroconchia</taxon>
        <taxon>Euheterodonta</taxon>
        <taxon>Imparidentia</taxon>
        <taxon>Neoheterodontei</taxon>
        <taxon>Myida</taxon>
        <taxon>Dreissenoidea</taxon>
        <taxon>Dreissenidae</taxon>
        <taxon>Dreissena</taxon>
    </lineage>
</organism>
<evidence type="ECO:0000256" key="6">
    <source>
        <dbReference type="ARBA" id="ARBA00022737"/>
    </source>
</evidence>
<feature type="compositionally biased region" description="Low complexity" evidence="17">
    <location>
        <begin position="34"/>
        <end position="50"/>
    </location>
</feature>
<dbReference type="FunFam" id="1.20.120.350:FF:000009">
    <property type="entry name" value="Voltage-dependent T-type calcium channel subunit alpha"/>
    <property type="match status" value="1"/>
</dbReference>
<comment type="similarity">
    <text evidence="16">Belongs to the sodium channel (TC 1.A.1.10) family.</text>
</comment>
<reference evidence="20" key="2">
    <citation type="submission" date="2020-11" db="EMBL/GenBank/DDBJ databases">
        <authorList>
            <person name="McCartney M.A."/>
            <person name="Auch B."/>
            <person name="Kono T."/>
            <person name="Mallez S."/>
            <person name="Becker A."/>
            <person name="Gohl D.M."/>
            <person name="Silverstein K.A.T."/>
            <person name="Koren S."/>
            <person name="Bechman K.B."/>
            <person name="Herman A."/>
            <person name="Abrahante J.E."/>
            <person name="Garbe J."/>
        </authorList>
    </citation>
    <scope>NUCLEOTIDE SEQUENCE</scope>
    <source>
        <strain evidence="20">Duluth1</strain>
        <tissue evidence="20">Whole animal</tissue>
    </source>
</reference>
<evidence type="ECO:0000256" key="11">
    <source>
        <dbReference type="ARBA" id="ARBA00023136"/>
    </source>
</evidence>
<evidence type="ECO:0000256" key="7">
    <source>
        <dbReference type="ARBA" id="ARBA00022882"/>
    </source>
</evidence>
<evidence type="ECO:0000256" key="4">
    <source>
        <dbReference type="ARBA" id="ARBA00022475"/>
    </source>
</evidence>
<evidence type="ECO:0000256" key="16">
    <source>
        <dbReference type="RuleBase" id="RU361132"/>
    </source>
</evidence>
<dbReference type="FunFam" id="1.20.120.350:FF:000068">
    <property type="entry name" value="Sodium channel protein"/>
    <property type="match status" value="1"/>
</dbReference>
<proteinExistence type="inferred from homology"/>
<dbReference type="Pfam" id="PF00520">
    <property type="entry name" value="Ion_trans"/>
    <property type="match status" value="3"/>
</dbReference>
<keyword evidence="13" id="KW-0325">Glycoprotein</keyword>
<feature type="compositionally biased region" description="Polar residues" evidence="17">
    <location>
        <begin position="125"/>
        <end position="138"/>
    </location>
</feature>
<comment type="function">
    <text evidence="16">Mediates the voltage-dependent sodium ion permeability of excitable membranes. Assuming opened or closed conformations in response to the voltage difference across the membrane, the protein forms a sodium-selective channel through which Na(+) ions may pass in accordance with their electrochemical gradient.</text>
</comment>
<dbReference type="Gene3D" id="1.20.5.1190">
    <property type="entry name" value="iswi atpase"/>
    <property type="match status" value="1"/>
</dbReference>
<feature type="compositionally biased region" description="Basic and acidic residues" evidence="17">
    <location>
        <begin position="567"/>
        <end position="578"/>
    </location>
</feature>
<keyword evidence="21" id="KW-1185">Reference proteome</keyword>
<keyword evidence="12" id="KW-1015">Disulfide bond</keyword>
<feature type="compositionally biased region" description="Basic residues" evidence="17">
    <location>
        <begin position="16"/>
        <end position="27"/>
    </location>
</feature>
<feature type="domain" description="Ion transport" evidence="18">
    <location>
        <begin position="1109"/>
        <end position="1368"/>
    </location>
</feature>
<evidence type="ECO:0000256" key="5">
    <source>
        <dbReference type="ARBA" id="ARBA00022692"/>
    </source>
</evidence>
<evidence type="ECO:0000313" key="21">
    <source>
        <dbReference type="Proteomes" id="UP000828390"/>
    </source>
</evidence>
<evidence type="ECO:0000256" key="8">
    <source>
        <dbReference type="ARBA" id="ARBA00022989"/>
    </source>
</evidence>
<feature type="transmembrane region" description="Helical" evidence="16">
    <location>
        <begin position="319"/>
        <end position="339"/>
    </location>
</feature>
<keyword evidence="3 16" id="KW-0894">Sodium channel</keyword>
<dbReference type="InterPro" id="IPR001696">
    <property type="entry name" value="Na_channel_asu"/>
</dbReference>
<feature type="domain" description="Ion transport" evidence="18">
    <location>
        <begin position="291"/>
        <end position="515"/>
    </location>
</feature>
<dbReference type="Gene3D" id="1.10.238.10">
    <property type="entry name" value="EF-hand"/>
    <property type="match status" value="1"/>
</dbReference>
<feature type="transmembrane region" description="Helical" evidence="16">
    <location>
        <begin position="790"/>
        <end position="811"/>
    </location>
</feature>
<feature type="compositionally biased region" description="Basic and acidic residues" evidence="17">
    <location>
        <begin position="690"/>
        <end position="700"/>
    </location>
</feature>
<accession>A0A9D4KE09</accession>
<evidence type="ECO:0000256" key="1">
    <source>
        <dbReference type="ARBA" id="ARBA00004651"/>
    </source>
</evidence>
<feature type="compositionally biased region" description="Basic and acidic residues" evidence="17">
    <location>
        <begin position="218"/>
        <end position="227"/>
    </location>
</feature>
<dbReference type="GO" id="GO:0019228">
    <property type="term" value="P:neuronal action potential"/>
    <property type="evidence" value="ECO:0007669"/>
    <property type="project" value="TreeGrafter"/>
</dbReference>
<keyword evidence="2 16" id="KW-0813">Transport</keyword>
<dbReference type="PANTHER" id="PTHR10037">
    <property type="entry name" value="VOLTAGE-GATED CATION CHANNEL CALCIUM AND SODIUM"/>
    <property type="match status" value="1"/>
</dbReference>
<feature type="compositionally biased region" description="Polar residues" evidence="17">
    <location>
        <begin position="1568"/>
        <end position="1581"/>
    </location>
</feature>
<feature type="transmembrane region" description="Helical" evidence="16">
    <location>
        <begin position="1333"/>
        <end position="1358"/>
    </location>
</feature>
<evidence type="ECO:0000256" key="13">
    <source>
        <dbReference type="ARBA" id="ARBA00023180"/>
    </source>
</evidence>
<dbReference type="FunFam" id="1.20.120.350:FF:000059">
    <property type="entry name" value="Sodium channel protein"/>
    <property type="match status" value="1"/>
</dbReference>
<dbReference type="Proteomes" id="UP000828390">
    <property type="component" value="Unassembled WGS sequence"/>
</dbReference>
<feature type="transmembrane region" description="Helical" evidence="16">
    <location>
        <begin position="823"/>
        <end position="840"/>
    </location>
</feature>
<dbReference type="Gene3D" id="1.20.120.350">
    <property type="entry name" value="Voltage-gated potassium channels. Chain C"/>
    <property type="match status" value="3"/>
</dbReference>
<evidence type="ECO:0000313" key="20">
    <source>
        <dbReference type="EMBL" id="KAH3837491.1"/>
    </source>
</evidence>
<evidence type="ECO:0000256" key="2">
    <source>
        <dbReference type="ARBA" id="ARBA00022448"/>
    </source>
</evidence>
<dbReference type="FunFam" id="1.10.287.70:FF:000046">
    <property type="entry name" value="Sodium channel protein"/>
    <property type="match status" value="1"/>
</dbReference>
<dbReference type="EMBL" id="JAIWYP010000004">
    <property type="protein sequence ID" value="KAH3837491.1"/>
    <property type="molecule type" value="Genomic_DNA"/>
</dbReference>
<evidence type="ECO:0000256" key="10">
    <source>
        <dbReference type="ARBA" id="ARBA00023065"/>
    </source>
</evidence>
<name>A0A9D4KE09_DREPO</name>
<feature type="compositionally biased region" description="Polar residues" evidence="17">
    <location>
        <begin position="701"/>
        <end position="711"/>
    </location>
</feature>
<feature type="compositionally biased region" description="Basic and acidic residues" evidence="17">
    <location>
        <begin position="614"/>
        <end position="667"/>
    </location>
</feature>
<comment type="caution">
    <text evidence="20">The sequence shown here is derived from an EMBL/GenBank/DDBJ whole genome shotgun (WGS) entry which is preliminary data.</text>
</comment>
<dbReference type="InterPro" id="IPR044564">
    <property type="entry name" value="Na_chnl_inactivation_gate"/>
</dbReference>
<feature type="domain" description="Ion transport" evidence="18">
    <location>
        <begin position="788"/>
        <end position="1057"/>
    </location>
</feature>
<dbReference type="InterPro" id="IPR027359">
    <property type="entry name" value="Volt_channel_dom_sf"/>
</dbReference>
<comment type="caution">
    <text evidence="16">Lacks conserved residue(s) required for the propagation of feature annotation.</text>
</comment>
<feature type="compositionally biased region" description="Polar residues" evidence="17">
    <location>
        <begin position="82"/>
        <end position="98"/>
    </location>
</feature>
<keyword evidence="10 16" id="KW-0406">Ion transport</keyword>
<evidence type="ECO:0000259" key="19">
    <source>
        <dbReference type="Pfam" id="PF16905"/>
    </source>
</evidence>
<feature type="domain" description="Voltage-dependent L-type calcium channel IQ-associated" evidence="19">
    <location>
        <begin position="1380"/>
        <end position="1418"/>
    </location>
</feature>
<evidence type="ECO:0000256" key="17">
    <source>
        <dbReference type="SAM" id="MobiDB-lite"/>
    </source>
</evidence>
<feature type="transmembrane region" description="Helical" evidence="16">
    <location>
        <begin position="906"/>
        <end position="935"/>
    </location>
</feature>
<dbReference type="GO" id="GO:0022843">
    <property type="term" value="F:voltage-gated monoatomic cation channel activity"/>
    <property type="evidence" value="ECO:0007669"/>
    <property type="project" value="UniProtKB-ARBA"/>
</dbReference>
<keyword evidence="11 16" id="KW-0472">Membrane</keyword>
<feature type="transmembrane region" description="Helical" evidence="16">
    <location>
        <begin position="860"/>
        <end position="885"/>
    </location>
</feature>
<dbReference type="Pfam" id="PF16905">
    <property type="entry name" value="GPHH"/>
    <property type="match status" value="1"/>
</dbReference>
<keyword evidence="4" id="KW-1003">Cell membrane</keyword>
<reference evidence="20" key="1">
    <citation type="journal article" date="2019" name="bioRxiv">
        <title>The Genome of the Zebra Mussel, Dreissena polymorpha: A Resource for Invasive Species Research.</title>
        <authorList>
            <person name="McCartney M.A."/>
            <person name="Auch B."/>
            <person name="Kono T."/>
            <person name="Mallez S."/>
            <person name="Zhang Y."/>
            <person name="Obille A."/>
            <person name="Becker A."/>
            <person name="Abrahante J.E."/>
            <person name="Garbe J."/>
            <person name="Badalamenti J.P."/>
            <person name="Herman A."/>
            <person name="Mangelson H."/>
            <person name="Liachko I."/>
            <person name="Sullivan S."/>
            <person name="Sone E.D."/>
            <person name="Koren S."/>
            <person name="Silverstein K.A.T."/>
            <person name="Beckman K.B."/>
            <person name="Gohl D.M."/>
        </authorList>
    </citation>
    <scope>NUCLEOTIDE SEQUENCE</scope>
    <source>
        <strain evidence="20">Duluth1</strain>
        <tissue evidence="20">Whole animal</tissue>
    </source>
</reference>
<feature type="region of interest" description="Disordered" evidence="17">
    <location>
        <begin position="685"/>
        <end position="718"/>
    </location>
</feature>
<dbReference type="InterPro" id="IPR043203">
    <property type="entry name" value="VGCC_Ca_Na"/>
</dbReference>
<keyword evidence="6" id="KW-0677">Repeat</keyword>
<evidence type="ECO:0000259" key="18">
    <source>
        <dbReference type="Pfam" id="PF00520"/>
    </source>
</evidence>
<feature type="transmembrane region" description="Helical" evidence="16">
    <location>
        <begin position="400"/>
        <end position="427"/>
    </location>
</feature>
<feature type="transmembrane region" description="Helical" evidence="16">
    <location>
        <begin position="291"/>
        <end position="307"/>
    </location>
</feature>
<dbReference type="PRINTS" id="PR00170">
    <property type="entry name" value="NACHANNEL"/>
</dbReference>
<dbReference type="CDD" id="cd13433">
    <property type="entry name" value="Na_channel_gate"/>
    <property type="match status" value="1"/>
</dbReference>
<feature type="transmembrane region" description="Helical" evidence="16">
    <location>
        <begin position="1226"/>
        <end position="1254"/>
    </location>
</feature>
<feature type="transmembrane region" description="Helical" evidence="16">
    <location>
        <begin position="1173"/>
        <end position="1191"/>
    </location>
</feature>
<dbReference type="InterPro" id="IPR005821">
    <property type="entry name" value="Ion_trans_dom"/>
</dbReference>
<keyword evidence="14 16" id="KW-0739">Sodium transport</keyword>
<feature type="transmembrane region" description="Helical" evidence="16">
    <location>
        <begin position="1139"/>
        <end position="1161"/>
    </location>
</feature>